<name>A0AAJ7WKV2_PETMA</name>
<evidence type="ECO:0000313" key="3">
    <source>
        <dbReference type="Proteomes" id="UP001318040"/>
    </source>
</evidence>
<dbReference type="InterPro" id="IPR042448">
    <property type="entry name" value="CCNB1IP1"/>
</dbReference>
<dbReference type="Proteomes" id="UP001318040">
    <property type="component" value="Unplaced"/>
</dbReference>
<keyword evidence="1" id="KW-0175">Coiled coil</keyword>
<dbReference type="GO" id="GO:0061630">
    <property type="term" value="F:ubiquitin protein ligase activity"/>
    <property type="evidence" value="ECO:0007669"/>
    <property type="project" value="InterPro"/>
</dbReference>
<keyword evidence="3" id="KW-1185">Reference proteome</keyword>
<accession>A0AAJ7WKV2</accession>
<gene>
    <name evidence="4" type="primary">LOC116937322</name>
</gene>
<dbReference type="KEGG" id="pmrn:116937322"/>
<dbReference type="AlphaFoldDB" id="A0AAJ7WKV2"/>
<sequence length="283" mass="31982">MSAHEQILVCNLRKCRRIVGDFAWVTSCSHLFCDEDGEREFKTGAAACPACGALPRGSLDVVRVCLNPPEEHKSMVLAGLGPDVIQEICSRALSFWIFQVHQERLYQEHLAVKSKRLRVQSEDRFKQEIQNKVTEVATLKRQFSLAKSELAKFKKRYNEAAEKLLERDREQKKLQVSYDRLRLRFSAIDEGRRAEEEEALNGAASSPFIVRFAETSTPRTSQGAEGNAWSWMMKTPPCCRPEGTEFAPRPLFFDGSPPGRSPQSDGFLRFPFPAKAAVTGARK</sequence>
<evidence type="ECO:0000256" key="1">
    <source>
        <dbReference type="SAM" id="Coils"/>
    </source>
</evidence>
<dbReference type="PANTHER" id="PTHR14305:SF0">
    <property type="entry name" value="E3 UBIQUITIN-PROTEIN LIGASE CCNB1IP1"/>
    <property type="match status" value="1"/>
</dbReference>
<dbReference type="GO" id="GO:0000795">
    <property type="term" value="C:synaptonemal complex"/>
    <property type="evidence" value="ECO:0007669"/>
    <property type="project" value="InterPro"/>
</dbReference>
<feature type="region of interest" description="Disordered" evidence="2">
    <location>
        <begin position="249"/>
        <end position="268"/>
    </location>
</feature>
<evidence type="ECO:0000256" key="2">
    <source>
        <dbReference type="SAM" id="MobiDB-lite"/>
    </source>
</evidence>
<dbReference type="RefSeq" id="XP_032800273.1">
    <property type="nucleotide sequence ID" value="XM_032944382.1"/>
</dbReference>
<dbReference type="GO" id="GO:0007131">
    <property type="term" value="P:reciprocal meiotic recombination"/>
    <property type="evidence" value="ECO:0007669"/>
    <property type="project" value="InterPro"/>
</dbReference>
<proteinExistence type="predicted"/>
<feature type="coiled-coil region" evidence="1">
    <location>
        <begin position="122"/>
        <end position="156"/>
    </location>
</feature>
<protein>
    <submittedName>
        <fullName evidence="4">E3 ubiquitin-protein ligase CCNB1IP1-like</fullName>
    </submittedName>
</protein>
<reference evidence="4" key="1">
    <citation type="submission" date="2025-08" db="UniProtKB">
        <authorList>
            <consortium name="RefSeq"/>
        </authorList>
    </citation>
    <scope>IDENTIFICATION</scope>
    <source>
        <tissue evidence="4">Sperm</tissue>
    </source>
</reference>
<organism evidence="3 4">
    <name type="scientific">Petromyzon marinus</name>
    <name type="common">Sea lamprey</name>
    <dbReference type="NCBI Taxonomy" id="7757"/>
    <lineage>
        <taxon>Eukaryota</taxon>
        <taxon>Metazoa</taxon>
        <taxon>Chordata</taxon>
        <taxon>Craniata</taxon>
        <taxon>Vertebrata</taxon>
        <taxon>Cyclostomata</taxon>
        <taxon>Hyperoartia</taxon>
        <taxon>Petromyzontiformes</taxon>
        <taxon>Petromyzontidae</taxon>
        <taxon>Petromyzon</taxon>
    </lineage>
</organism>
<dbReference type="PANTHER" id="PTHR14305">
    <property type="entry name" value="E3 UBIQUITIN-PROTEIN LIGASE CCNB1IP1"/>
    <property type="match status" value="1"/>
</dbReference>
<dbReference type="GeneID" id="116937322"/>
<evidence type="ECO:0000313" key="4">
    <source>
        <dbReference type="RefSeq" id="XP_032800273.1"/>
    </source>
</evidence>